<dbReference type="STRING" id="643562.Daes_0009"/>
<dbReference type="PANTHER" id="PTHR33164:SF43">
    <property type="entry name" value="HTH-TYPE TRANSCRIPTIONAL REPRESSOR YETL"/>
    <property type="match status" value="1"/>
</dbReference>
<dbReference type="InterPro" id="IPR036388">
    <property type="entry name" value="WH-like_DNA-bd_sf"/>
</dbReference>
<dbReference type="PRINTS" id="PR00598">
    <property type="entry name" value="HTHMARR"/>
</dbReference>
<dbReference type="RefSeq" id="WP_013512975.1">
    <property type="nucleotide sequence ID" value="NC_014844.1"/>
</dbReference>
<dbReference type="Pfam" id="PF01047">
    <property type="entry name" value="MarR"/>
    <property type="match status" value="1"/>
</dbReference>
<reference evidence="3" key="1">
    <citation type="submission" date="2010-12" db="EMBL/GenBank/DDBJ databases">
        <title>Complete sequence of Desulfovibrio aespoeensis Aspo-2.</title>
        <authorList>
            <consortium name="US DOE Joint Genome Institute"/>
            <person name="Lucas S."/>
            <person name="Copeland A."/>
            <person name="Lapidus A."/>
            <person name="Cheng J.-F."/>
            <person name="Goodwin L."/>
            <person name="Pitluck S."/>
            <person name="Chertkov O."/>
            <person name="Misra M."/>
            <person name="Detter J.C."/>
            <person name="Han C."/>
            <person name="Tapia R."/>
            <person name="Land M."/>
            <person name="Hauser L."/>
            <person name="Kyrpides N."/>
            <person name="Ivanova N."/>
            <person name="Ovchinnikova G."/>
            <person name="Pedersen K."/>
            <person name="Jagevall S."/>
            <person name="Hazen T."/>
            <person name="Woyke T."/>
        </authorList>
    </citation>
    <scope>NUCLEOTIDE SEQUENCE [LARGE SCALE GENOMIC DNA]</scope>
    <source>
        <strain evidence="3">ATCC 700646 / DSM 10631 / Aspo-2</strain>
    </source>
</reference>
<dbReference type="KEGG" id="das:Daes_0009"/>
<dbReference type="AlphaFoldDB" id="E6VTU6"/>
<name>E6VTU6_PSEA9</name>
<dbReference type="Gene3D" id="1.10.10.10">
    <property type="entry name" value="Winged helix-like DNA-binding domain superfamily/Winged helix DNA-binding domain"/>
    <property type="match status" value="1"/>
</dbReference>
<dbReference type="InterPro" id="IPR039422">
    <property type="entry name" value="MarR/SlyA-like"/>
</dbReference>
<reference evidence="2 3" key="2">
    <citation type="journal article" date="2014" name="Genome Announc.">
        <title>Complete Genome Sequence of the Subsurface, Mesophilic Sulfate-Reducing Bacterium Desulfovibrio aespoeensis Aspo-2.</title>
        <authorList>
            <person name="Pedersen K."/>
            <person name="Bengtsson A."/>
            <person name="Edlund J."/>
            <person name="Rabe L."/>
            <person name="Hazen T."/>
            <person name="Chakraborty R."/>
            <person name="Goodwin L."/>
            <person name="Shapiro N."/>
        </authorList>
    </citation>
    <scope>NUCLEOTIDE SEQUENCE [LARGE SCALE GENOMIC DNA]</scope>
    <source>
        <strain evidence="3">ATCC 700646 / DSM 10631 / Aspo-2</strain>
    </source>
</reference>
<dbReference type="GO" id="GO:0003700">
    <property type="term" value="F:DNA-binding transcription factor activity"/>
    <property type="evidence" value="ECO:0007669"/>
    <property type="project" value="InterPro"/>
</dbReference>
<sequence>MHYEPDSLFFTQLSQFQRLYSRSLAARLAPLDVHPGYLGVLHYLWQGDGVTQKTLFELMPVEQATLSNTLKRMERDRLIERSPDPGDKRHHIISLTQKGASAKAPVIQAIGDLRAAVNAGLTVTDRRYFRRIMRQMTEALEADQADPLFLLLDEVDG</sequence>
<evidence type="ECO:0000259" key="1">
    <source>
        <dbReference type="PROSITE" id="PS50995"/>
    </source>
</evidence>
<dbReference type="PANTHER" id="PTHR33164">
    <property type="entry name" value="TRANSCRIPTIONAL REGULATOR, MARR FAMILY"/>
    <property type="match status" value="1"/>
</dbReference>
<dbReference type="SMART" id="SM00347">
    <property type="entry name" value="HTH_MARR"/>
    <property type="match status" value="1"/>
</dbReference>
<dbReference type="InterPro" id="IPR000835">
    <property type="entry name" value="HTH_MarR-typ"/>
</dbReference>
<dbReference type="PROSITE" id="PS50995">
    <property type="entry name" value="HTH_MARR_2"/>
    <property type="match status" value="1"/>
</dbReference>
<evidence type="ECO:0000313" key="2">
    <source>
        <dbReference type="EMBL" id="ADU61038.1"/>
    </source>
</evidence>
<dbReference type="EMBL" id="CP002431">
    <property type="protein sequence ID" value="ADU61038.1"/>
    <property type="molecule type" value="Genomic_DNA"/>
</dbReference>
<evidence type="ECO:0000313" key="3">
    <source>
        <dbReference type="Proteomes" id="UP000002191"/>
    </source>
</evidence>
<dbReference type="InterPro" id="IPR036390">
    <property type="entry name" value="WH_DNA-bd_sf"/>
</dbReference>
<dbReference type="GO" id="GO:0006950">
    <property type="term" value="P:response to stress"/>
    <property type="evidence" value="ECO:0007669"/>
    <property type="project" value="TreeGrafter"/>
</dbReference>
<proteinExistence type="predicted"/>
<organism evidence="2 3">
    <name type="scientific">Pseudodesulfovibrio aespoeensis (strain ATCC 700646 / DSM 10631 / Aspo-2)</name>
    <name type="common">Desulfovibrio aespoeensis</name>
    <dbReference type="NCBI Taxonomy" id="643562"/>
    <lineage>
        <taxon>Bacteria</taxon>
        <taxon>Pseudomonadati</taxon>
        <taxon>Thermodesulfobacteriota</taxon>
        <taxon>Desulfovibrionia</taxon>
        <taxon>Desulfovibrionales</taxon>
        <taxon>Desulfovibrionaceae</taxon>
    </lineage>
</organism>
<gene>
    <name evidence="2" type="ordered locus">Daes_0009</name>
</gene>
<dbReference type="SUPFAM" id="SSF46785">
    <property type="entry name" value="Winged helix' DNA-binding domain"/>
    <property type="match status" value="1"/>
</dbReference>
<accession>E6VTU6</accession>
<dbReference type="Proteomes" id="UP000002191">
    <property type="component" value="Chromosome"/>
</dbReference>
<dbReference type="OrthoDB" id="582199at2"/>
<dbReference type="HOGENOM" id="CLU_083287_18_7_7"/>
<protein>
    <submittedName>
        <fullName evidence="2">Regulatory protein MarR</fullName>
    </submittedName>
</protein>
<feature type="domain" description="HTH marR-type" evidence="1">
    <location>
        <begin position="6"/>
        <end position="138"/>
    </location>
</feature>
<keyword evidence="3" id="KW-1185">Reference proteome</keyword>
<dbReference type="eggNOG" id="COG1846">
    <property type="taxonomic scope" value="Bacteria"/>
</dbReference>